<proteinExistence type="predicted"/>
<accession>A0A382HEK6</accession>
<name>A0A382HEK6_9ZZZZ</name>
<dbReference type="AlphaFoldDB" id="A0A382HEK6"/>
<organism evidence="1">
    <name type="scientific">marine metagenome</name>
    <dbReference type="NCBI Taxonomy" id="408172"/>
    <lineage>
        <taxon>unclassified sequences</taxon>
        <taxon>metagenomes</taxon>
        <taxon>ecological metagenomes</taxon>
    </lineage>
</organism>
<reference evidence="1" key="1">
    <citation type="submission" date="2018-05" db="EMBL/GenBank/DDBJ databases">
        <authorList>
            <person name="Lanie J.A."/>
            <person name="Ng W.-L."/>
            <person name="Kazmierczak K.M."/>
            <person name="Andrzejewski T.M."/>
            <person name="Davidsen T.M."/>
            <person name="Wayne K.J."/>
            <person name="Tettelin H."/>
            <person name="Glass J.I."/>
            <person name="Rusch D."/>
            <person name="Podicherti R."/>
            <person name="Tsui H.-C.T."/>
            <person name="Winkler M.E."/>
        </authorList>
    </citation>
    <scope>NUCLEOTIDE SEQUENCE</scope>
</reference>
<evidence type="ECO:0008006" key="2">
    <source>
        <dbReference type="Google" id="ProtNLM"/>
    </source>
</evidence>
<dbReference type="EMBL" id="UINC01060753">
    <property type="protein sequence ID" value="SVB85592.1"/>
    <property type="molecule type" value="Genomic_DNA"/>
</dbReference>
<protein>
    <recommendedName>
        <fullName evidence="2">Flagellar assembly protein T N-terminal domain-containing protein</fullName>
    </recommendedName>
</protein>
<gene>
    <name evidence="1" type="ORF">METZ01_LOCUS238446</name>
</gene>
<evidence type="ECO:0000313" key="1">
    <source>
        <dbReference type="EMBL" id="SVB85592.1"/>
    </source>
</evidence>
<sequence length="285" mass="29410">MKQIILTAFILASLTAQDDFVGETFDRGSINYADRTIQATGIGFIPVNVINAGQARRSAMRIAKQDALRQLIEIVNGVNVTSETTVSGAMFDDVIKTQVQGAIRGARKVGEPKYLSDTSVEVVYEVSMNNISRALLPMAERAPVLSYESVTATGTAAAAAGQGGGAAAAPASGGVTGIIIDGSGLGLRPAMSPRILNQSGTVLYGPGQYDRDYAAANGVVGYAKTLGQAKADTRVQGNPLVLRGASASGTAKTDVIISNADAGKLVSAGRSAGLLQDCRIMFVLN</sequence>